<name>A0A4Z2FLY5_9TELE</name>
<evidence type="ECO:0000313" key="1">
    <source>
        <dbReference type="EMBL" id="TNN42247.1"/>
    </source>
</evidence>
<organism evidence="1 2">
    <name type="scientific">Liparis tanakae</name>
    <name type="common">Tanaka's snailfish</name>
    <dbReference type="NCBI Taxonomy" id="230148"/>
    <lineage>
        <taxon>Eukaryota</taxon>
        <taxon>Metazoa</taxon>
        <taxon>Chordata</taxon>
        <taxon>Craniata</taxon>
        <taxon>Vertebrata</taxon>
        <taxon>Euteleostomi</taxon>
        <taxon>Actinopterygii</taxon>
        <taxon>Neopterygii</taxon>
        <taxon>Teleostei</taxon>
        <taxon>Neoteleostei</taxon>
        <taxon>Acanthomorphata</taxon>
        <taxon>Eupercaria</taxon>
        <taxon>Perciformes</taxon>
        <taxon>Cottioidei</taxon>
        <taxon>Cottales</taxon>
        <taxon>Liparidae</taxon>
        <taxon>Liparis</taxon>
    </lineage>
</organism>
<dbReference type="Proteomes" id="UP000314294">
    <property type="component" value="Unassembled WGS sequence"/>
</dbReference>
<dbReference type="EMBL" id="SRLO01001050">
    <property type="protein sequence ID" value="TNN42247.1"/>
    <property type="molecule type" value="Genomic_DNA"/>
</dbReference>
<keyword evidence="2" id="KW-1185">Reference proteome</keyword>
<proteinExistence type="predicted"/>
<reference evidence="1 2" key="1">
    <citation type="submission" date="2019-03" db="EMBL/GenBank/DDBJ databases">
        <title>First draft genome of Liparis tanakae, snailfish: a comprehensive survey of snailfish specific genes.</title>
        <authorList>
            <person name="Kim W."/>
            <person name="Song I."/>
            <person name="Jeong J.-H."/>
            <person name="Kim D."/>
            <person name="Kim S."/>
            <person name="Ryu S."/>
            <person name="Song J.Y."/>
            <person name="Lee S.K."/>
        </authorList>
    </citation>
    <scope>NUCLEOTIDE SEQUENCE [LARGE SCALE GENOMIC DNA]</scope>
    <source>
        <tissue evidence="1">Muscle</tissue>
    </source>
</reference>
<dbReference type="AlphaFoldDB" id="A0A4Z2FLY5"/>
<sequence length="104" mass="11162">MALFCGDSCRLPTSQGSSSLAFFCAIRQTICRFWFAGAGRSGHSSSVSMAAGCPAARSSASYCFFKPFRYIRKLSGSSLEFLAVCRRRVASLYTALCLCVSGSL</sequence>
<dbReference type="OrthoDB" id="10521597at2759"/>
<comment type="caution">
    <text evidence="1">The sequence shown here is derived from an EMBL/GenBank/DDBJ whole genome shotgun (WGS) entry which is preliminary data.</text>
</comment>
<evidence type="ECO:0000313" key="2">
    <source>
        <dbReference type="Proteomes" id="UP000314294"/>
    </source>
</evidence>
<accession>A0A4Z2FLY5</accession>
<gene>
    <name evidence="1" type="ORF">EYF80_047587</name>
</gene>
<protein>
    <submittedName>
        <fullName evidence="1">Uncharacterized protein</fullName>
    </submittedName>
</protein>